<dbReference type="EMBL" id="LFYR01000814">
    <property type="protein sequence ID" value="KMZ68706.1"/>
    <property type="molecule type" value="Genomic_DNA"/>
</dbReference>
<keyword evidence="1" id="KW-0812">Transmembrane</keyword>
<comment type="caution">
    <text evidence="2">The sequence shown here is derived from an EMBL/GenBank/DDBJ whole genome shotgun (WGS) entry which is preliminary data.</text>
</comment>
<sequence>MDNGWLHLPIRSLINLPNSFILSEHMANSSSQRVLLFSVFLFAFALLVNNFAQAKMTGGGGGTATGNATVGGGGGIAGGGGGVVGSNSTIAPNVSVGGGTKINTDGSVIIGDGEINGAP</sequence>
<dbReference type="AlphaFoldDB" id="A0A0K9PIE7"/>
<evidence type="ECO:0000256" key="1">
    <source>
        <dbReference type="SAM" id="Phobius"/>
    </source>
</evidence>
<evidence type="ECO:0000313" key="3">
    <source>
        <dbReference type="Proteomes" id="UP000036987"/>
    </source>
</evidence>
<accession>A0A0K9PIE7</accession>
<name>A0A0K9PIE7_ZOSMR</name>
<organism evidence="2 3">
    <name type="scientific">Zostera marina</name>
    <name type="common">Eelgrass</name>
    <dbReference type="NCBI Taxonomy" id="29655"/>
    <lineage>
        <taxon>Eukaryota</taxon>
        <taxon>Viridiplantae</taxon>
        <taxon>Streptophyta</taxon>
        <taxon>Embryophyta</taxon>
        <taxon>Tracheophyta</taxon>
        <taxon>Spermatophyta</taxon>
        <taxon>Magnoliopsida</taxon>
        <taxon>Liliopsida</taxon>
        <taxon>Zosteraceae</taxon>
        <taxon>Zostera</taxon>
    </lineage>
</organism>
<feature type="transmembrane region" description="Helical" evidence="1">
    <location>
        <begin position="34"/>
        <end position="52"/>
    </location>
</feature>
<evidence type="ECO:0000313" key="2">
    <source>
        <dbReference type="EMBL" id="KMZ68706.1"/>
    </source>
</evidence>
<gene>
    <name evidence="2" type="ORF">ZOSMA_230G00270</name>
</gene>
<keyword evidence="1" id="KW-1133">Transmembrane helix</keyword>
<reference evidence="3" key="1">
    <citation type="journal article" date="2016" name="Nature">
        <title>The genome of the seagrass Zostera marina reveals angiosperm adaptation to the sea.</title>
        <authorList>
            <person name="Olsen J.L."/>
            <person name="Rouze P."/>
            <person name="Verhelst B."/>
            <person name="Lin Y.-C."/>
            <person name="Bayer T."/>
            <person name="Collen J."/>
            <person name="Dattolo E."/>
            <person name="De Paoli E."/>
            <person name="Dittami S."/>
            <person name="Maumus F."/>
            <person name="Michel G."/>
            <person name="Kersting A."/>
            <person name="Lauritano C."/>
            <person name="Lohaus R."/>
            <person name="Toepel M."/>
            <person name="Tonon T."/>
            <person name="Vanneste K."/>
            <person name="Amirebrahimi M."/>
            <person name="Brakel J."/>
            <person name="Bostroem C."/>
            <person name="Chovatia M."/>
            <person name="Grimwood J."/>
            <person name="Jenkins J.W."/>
            <person name="Jueterbock A."/>
            <person name="Mraz A."/>
            <person name="Stam W.T."/>
            <person name="Tice H."/>
            <person name="Bornberg-Bauer E."/>
            <person name="Green P.J."/>
            <person name="Pearson G.A."/>
            <person name="Procaccini G."/>
            <person name="Duarte C.M."/>
            <person name="Schmutz J."/>
            <person name="Reusch T.B.H."/>
            <person name="Van de Peer Y."/>
        </authorList>
    </citation>
    <scope>NUCLEOTIDE SEQUENCE [LARGE SCALE GENOMIC DNA]</scope>
    <source>
        <strain evidence="3">cv. Finnish</strain>
    </source>
</reference>
<dbReference type="InterPro" id="IPR011004">
    <property type="entry name" value="Trimer_LpxA-like_sf"/>
</dbReference>
<protein>
    <submittedName>
        <fullName evidence="2">Uncharacterized protein</fullName>
    </submittedName>
</protein>
<proteinExistence type="predicted"/>
<dbReference type="Proteomes" id="UP000036987">
    <property type="component" value="Unassembled WGS sequence"/>
</dbReference>
<dbReference type="SUPFAM" id="SSF51161">
    <property type="entry name" value="Trimeric LpxA-like enzymes"/>
    <property type="match status" value="1"/>
</dbReference>
<keyword evidence="3" id="KW-1185">Reference proteome</keyword>
<keyword evidence="1" id="KW-0472">Membrane</keyword>